<gene>
    <name evidence="9" type="ORF">SAMN05414137_108285</name>
</gene>
<reference evidence="10" key="1">
    <citation type="submission" date="2016-10" db="EMBL/GenBank/DDBJ databases">
        <authorList>
            <person name="Varghese N."/>
        </authorList>
    </citation>
    <scope>NUCLEOTIDE SEQUENCE [LARGE SCALE GENOMIC DNA]</scope>
    <source>
        <strain evidence="10">DSM 45096 / BCRC 16803 / CGMCC 4.1857 / CIP 109030 / JCM 12277 / KCTC 19219 / NBRC 100920 / 33214</strain>
    </source>
</reference>
<dbReference type="RefSeq" id="WP_075003957.1">
    <property type="nucleotide sequence ID" value="NZ_BBPN01000024.1"/>
</dbReference>
<keyword evidence="6" id="KW-0034">Amyloid</keyword>
<keyword evidence="4 7" id="KW-0732">Signal</keyword>
<accession>A0A1H7Q457</accession>
<organism evidence="9 10">
    <name type="scientific">Streptacidiphilus jiangxiensis</name>
    <dbReference type="NCBI Taxonomy" id="235985"/>
    <lineage>
        <taxon>Bacteria</taxon>
        <taxon>Bacillati</taxon>
        <taxon>Actinomycetota</taxon>
        <taxon>Actinomycetes</taxon>
        <taxon>Kitasatosporales</taxon>
        <taxon>Streptomycetaceae</taxon>
        <taxon>Streptacidiphilus</taxon>
    </lineage>
</organism>
<dbReference type="PROSITE" id="PS51257">
    <property type="entry name" value="PROKAR_LIPOPROTEIN"/>
    <property type="match status" value="1"/>
</dbReference>
<dbReference type="STRING" id="235985.SAMN05414137_108285"/>
<proteinExistence type="predicted"/>
<name>A0A1H7Q457_STRJI</name>
<evidence type="ECO:0000256" key="7">
    <source>
        <dbReference type="SAM" id="SignalP"/>
    </source>
</evidence>
<dbReference type="GO" id="GO:0007155">
    <property type="term" value="P:cell adhesion"/>
    <property type="evidence" value="ECO:0007669"/>
    <property type="project" value="UniProtKB-KW"/>
</dbReference>
<dbReference type="Pfam" id="PF03777">
    <property type="entry name" value="ChpA-C"/>
    <property type="match status" value="1"/>
</dbReference>
<evidence type="ECO:0000256" key="4">
    <source>
        <dbReference type="ARBA" id="ARBA00022729"/>
    </source>
</evidence>
<feature type="signal peptide" evidence="7">
    <location>
        <begin position="1"/>
        <end position="20"/>
    </location>
</feature>
<keyword evidence="2" id="KW-0134">Cell wall</keyword>
<keyword evidence="10" id="KW-1185">Reference proteome</keyword>
<evidence type="ECO:0000313" key="9">
    <source>
        <dbReference type="EMBL" id="SEL42870.1"/>
    </source>
</evidence>
<keyword evidence="5" id="KW-0130">Cell adhesion</keyword>
<feature type="chain" id="PRO_5038567287" evidence="7">
    <location>
        <begin position="21"/>
        <end position="113"/>
    </location>
</feature>
<dbReference type="EMBL" id="FOAZ01000008">
    <property type="protein sequence ID" value="SEL42870.1"/>
    <property type="molecule type" value="Genomic_DNA"/>
</dbReference>
<sequence length="113" mass="11652">MRMPSRLAAAGVLAAGLVLAACGMASADANAVGSVSNSPGFLSGNLIQVPVDADINLCGNTVNVVGALNPAFGNRCSNGEEVGDGGHTMAWHHHWWHHDDDDMAAPDQDQDCD</sequence>
<evidence type="ECO:0000256" key="5">
    <source>
        <dbReference type="ARBA" id="ARBA00022889"/>
    </source>
</evidence>
<evidence type="ECO:0000256" key="2">
    <source>
        <dbReference type="ARBA" id="ARBA00022512"/>
    </source>
</evidence>
<keyword evidence="3" id="KW-0964">Secreted</keyword>
<evidence type="ECO:0000313" key="10">
    <source>
        <dbReference type="Proteomes" id="UP000183015"/>
    </source>
</evidence>
<dbReference type="PROSITE" id="PS51884">
    <property type="entry name" value="CHAPLIN"/>
    <property type="match status" value="1"/>
</dbReference>
<dbReference type="InterPro" id="IPR005528">
    <property type="entry name" value="ChpA-H"/>
</dbReference>
<evidence type="ECO:0000256" key="6">
    <source>
        <dbReference type="ARBA" id="ARBA00023087"/>
    </source>
</evidence>
<dbReference type="OrthoDB" id="3855613at2"/>
<evidence type="ECO:0000256" key="1">
    <source>
        <dbReference type="ARBA" id="ARBA00004191"/>
    </source>
</evidence>
<comment type="subcellular location">
    <subcellularLocation>
        <location evidence="1">Secreted</location>
        <location evidence="1">Cell wall</location>
    </subcellularLocation>
</comment>
<evidence type="ECO:0000259" key="8">
    <source>
        <dbReference type="PROSITE" id="PS51884"/>
    </source>
</evidence>
<feature type="domain" description="Chaplin" evidence="8">
    <location>
        <begin position="38"/>
        <end position="78"/>
    </location>
</feature>
<dbReference type="AlphaFoldDB" id="A0A1H7Q457"/>
<protein>
    <submittedName>
        <fullName evidence="9">Small secreted domain</fullName>
    </submittedName>
</protein>
<dbReference type="eggNOG" id="ENOG50348JU">
    <property type="taxonomic scope" value="Bacteria"/>
</dbReference>
<evidence type="ECO:0000256" key="3">
    <source>
        <dbReference type="ARBA" id="ARBA00022525"/>
    </source>
</evidence>
<dbReference type="Proteomes" id="UP000183015">
    <property type="component" value="Unassembled WGS sequence"/>
</dbReference>